<dbReference type="PANTHER" id="PTHR37689:SF1">
    <property type="entry name" value="PROTEIN FDHE"/>
    <property type="match status" value="1"/>
</dbReference>
<dbReference type="InterPro" id="IPR056797">
    <property type="entry name" value="FdhE_central"/>
</dbReference>
<keyword evidence="3" id="KW-1185">Reference proteome</keyword>
<dbReference type="SUPFAM" id="SSF144020">
    <property type="entry name" value="FdhE-like"/>
    <property type="match status" value="1"/>
</dbReference>
<sequence length="275" mass="30013">MYDDTALRRLLIELAASHPEHAAVIRAFTPLALARGKLLDAYALSRKTKPLDGFPMFRFEELPVCSEKSGAIASAVLEAVAEGFPGAREQVEAVRDALKPGSVRRLCKASLAHDPEPLALFAEKNSLSPDVLDMVIAQTVKILMARTANSLPEAPFDPARKTCPYCGGKPELSVVHEKEGHRSLFCTDCGRHWRFQRTACPSCGCDKPDNLRLHFAENTPDERAVSCKNCGHYILEADIRKRDLALDGAAIVCLGMGYLDALMQEQGLLPLGESA</sequence>
<accession>E5YBS0</accession>
<protein>
    <recommendedName>
        <fullName evidence="1">FdhE central domain-containing protein</fullName>
    </recommendedName>
</protein>
<dbReference type="GO" id="GO:0005829">
    <property type="term" value="C:cytosol"/>
    <property type="evidence" value="ECO:0007669"/>
    <property type="project" value="TreeGrafter"/>
</dbReference>
<organism evidence="2 3">
    <name type="scientific">Bilophila wadsworthia (strain 3_1_6)</name>
    <dbReference type="NCBI Taxonomy" id="563192"/>
    <lineage>
        <taxon>Bacteria</taxon>
        <taxon>Pseudomonadati</taxon>
        <taxon>Thermodesulfobacteriota</taxon>
        <taxon>Desulfovibrionia</taxon>
        <taxon>Desulfovibrionales</taxon>
        <taxon>Desulfovibrionaceae</taxon>
        <taxon>Bilophila</taxon>
    </lineage>
</organism>
<comment type="caution">
    <text evidence="2">The sequence shown here is derived from an EMBL/GenBank/DDBJ whole genome shotgun (WGS) entry which is preliminary data.</text>
</comment>
<dbReference type="InterPro" id="IPR024064">
    <property type="entry name" value="FdhE-like_sf"/>
</dbReference>
<dbReference type="GO" id="GO:0051604">
    <property type="term" value="P:protein maturation"/>
    <property type="evidence" value="ECO:0007669"/>
    <property type="project" value="TreeGrafter"/>
</dbReference>
<dbReference type="HOGENOM" id="CLU_071015_0_0_7"/>
<evidence type="ECO:0000313" key="2">
    <source>
        <dbReference type="EMBL" id="EFV42583.1"/>
    </source>
</evidence>
<dbReference type="eggNOG" id="COG3058">
    <property type="taxonomic scope" value="Bacteria"/>
</dbReference>
<dbReference type="Proteomes" id="UP000006034">
    <property type="component" value="Unassembled WGS sequence"/>
</dbReference>
<dbReference type="GeneID" id="78084359"/>
<reference evidence="2 3" key="2">
    <citation type="submission" date="2013-04" db="EMBL/GenBank/DDBJ databases">
        <title>The Genome Sequence of Bilophila wadsworthia 3_1_6.</title>
        <authorList>
            <consortium name="The Broad Institute Genomics Platform"/>
            <person name="Earl A."/>
            <person name="Ward D."/>
            <person name="Feldgarden M."/>
            <person name="Gevers D."/>
            <person name="Sibley C."/>
            <person name="Strauss J."/>
            <person name="Allen-Vercoe E."/>
            <person name="Walker B."/>
            <person name="Young S."/>
            <person name="Zeng Q."/>
            <person name="Gargeya S."/>
            <person name="Fitzgerald M."/>
            <person name="Haas B."/>
            <person name="Abouelleil A."/>
            <person name="Allen A.W."/>
            <person name="Alvarado L."/>
            <person name="Arachchi H.M."/>
            <person name="Berlin A.M."/>
            <person name="Chapman S.B."/>
            <person name="Gainer-Dewar J."/>
            <person name="Goldberg J."/>
            <person name="Griggs A."/>
            <person name="Gujja S."/>
            <person name="Hansen M."/>
            <person name="Howarth C."/>
            <person name="Imamovic A."/>
            <person name="Ireland A."/>
            <person name="Larimer J."/>
            <person name="McCowan C."/>
            <person name="Murphy C."/>
            <person name="Pearson M."/>
            <person name="Poon T.W."/>
            <person name="Priest M."/>
            <person name="Roberts A."/>
            <person name="Saif S."/>
            <person name="Shea T."/>
            <person name="Sisk P."/>
            <person name="Sykes S."/>
            <person name="Wortman J."/>
            <person name="Nusbaum C."/>
            <person name="Birren B."/>
        </authorList>
    </citation>
    <scope>NUCLEOTIDE SEQUENCE [LARGE SCALE GENOMIC DNA]</scope>
    <source>
        <strain evidence="2 3">3_1_6</strain>
    </source>
</reference>
<feature type="domain" description="FdhE central" evidence="1">
    <location>
        <begin position="162"/>
        <end position="197"/>
    </location>
</feature>
<dbReference type="AlphaFoldDB" id="E5YBS0"/>
<dbReference type="InterPro" id="IPR006452">
    <property type="entry name" value="Formate_DH_accessory"/>
</dbReference>
<dbReference type="EMBL" id="ADCP02000001">
    <property type="protein sequence ID" value="EFV42583.1"/>
    <property type="molecule type" value="Genomic_DNA"/>
</dbReference>
<dbReference type="PANTHER" id="PTHR37689">
    <property type="entry name" value="PROTEIN FDHE"/>
    <property type="match status" value="1"/>
</dbReference>
<dbReference type="STRING" id="563192.HMPREF0179_03644"/>
<proteinExistence type="predicted"/>
<dbReference type="GO" id="GO:0008199">
    <property type="term" value="F:ferric iron binding"/>
    <property type="evidence" value="ECO:0007669"/>
    <property type="project" value="TreeGrafter"/>
</dbReference>
<name>E5YBS0_BILW3</name>
<dbReference type="OrthoDB" id="9811074at2"/>
<dbReference type="RefSeq" id="WP_005030724.1">
    <property type="nucleotide sequence ID" value="NZ_KE150238.1"/>
</dbReference>
<gene>
    <name evidence="2" type="ORF">HMPREF0179_03644</name>
</gene>
<evidence type="ECO:0000259" key="1">
    <source>
        <dbReference type="Pfam" id="PF24859"/>
    </source>
</evidence>
<dbReference type="Pfam" id="PF24859">
    <property type="entry name" value="FdhE_central"/>
    <property type="match status" value="1"/>
</dbReference>
<dbReference type="Gene3D" id="3.90.1670.10">
    <property type="entry name" value="FdhE-like domain"/>
    <property type="match status" value="1"/>
</dbReference>
<evidence type="ECO:0000313" key="3">
    <source>
        <dbReference type="Proteomes" id="UP000006034"/>
    </source>
</evidence>
<dbReference type="CDD" id="cd16341">
    <property type="entry name" value="FdhE"/>
    <property type="match status" value="1"/>
</dbReference>
<reference evidence="2 3" key="1">
    <citation type="submission" date="2010-10" db="EMBL/GenBank/DDBJ databases">
        <authorList>
            <consortium name="The Broad Institute Genome Sequencing Platform"/>
            <person name="Ward D."/>
            <person name="Earl A."/>
            <person name="Feldgarden M."/>
            <person name="Young S.K."/>
            <person name="Gargeya S."/>
            <person name="Zeng Q."/>
            <person name="Alvarado L."/>
            <person name="Berlin A."/>
            <person name="Bochicchio J."/>
            <person name="Chapman S.B."/>
            <person name="Chen Z."/>
            <person name="Freedman E."/>
            <person name="Gellesch M."/>
            <person name="Goldberg J."/>
            <person name="Griggs A."/>
            <person name="Gujja S."/>
            <person name="Heilman E."/>
            <person name="Heiman D."/>
            <person name="Howarth C."/>
            <person name="Mehta T."/>
            <person name="Neiman D."/>
            <person name="Pearson M."/>
            <person name="Roberts A."/>
            <person name="Saif S."/>
            <person name="Shea T."/>
            <person name="Shenoy N."/>
            <person name="Sisk P."/>
            <person name="Stolte C."/>
            <person name="Sykes S."/>
            <person name="White J."/>
            <person name="Yandava C."/>
            <person name="Allen-Vercoe E."/>
            <person name="Sibley C."/>
            <person name="Ambrose C.E."/>
            <person name="Strauss J."/>
            <person name="Daigneault M."/>
            <person name="Haas B."/>
            <person name="Nusbaum C."/>
            <person name="Birren B."/>
        </authorList>
    </citation>
    <scope>NUCLEOTIDE SEQUENCE [LARGE SCALE GENOMIC DNA]</scope>
    <source>
        <strain evidence="2 3">3_1_6</strain>
    </source>
</reference>